<dbReference type="InterPro" id="IPR051544">
    <property type="entry name" value="TPS_OM_transporter"/>
</dbReference>
<keyword evidence="4" id="KW-0732">Signal</keyword>
<accession>A0A928V3L0</accession>
<dbReference type="PANTHER" id="PTHR34597">
    <property type="entry name" value="SLR1661 PROTEIN"/>
    <property type="match status" value="1"/>
</dbReference>
<keyword evidence="1" id="KW-0472">Membrane</keyword>
<keyword evidence="1" id="KW-1134">Transmembrane beta strand</keyword>
<dbReference type="Gene3D" id="2.40.160.50">
    <property type="entry name" value="membrane protein fhac: a member of the omp85/tpsb transporter family"/>
    <property type="match status" value="1"/>
</dbReference>
<reference evidence="7" key="1">
    <citation type="submission" date="2018-07" db="EMBL/GenBank/DDBJ databases">
        <title>Genome assembly of strain Ka43.</title>
        <authorList>
            <person name="Kukolya J."/>
            <person name="Nagy I."/>
            <person name="Horvath B."/>
            <person name="Toth A."/>
        </authorList>
    </citation>
    <scope>NUCLEOTIDE SEQUENCE</scope>
    <source>
        <strain evidence="7">KB43</strain>
    </source>
</reference>
<protein>
    <submittedName>
        <fullName evidence="7">ShlB/FhaC/HecB family hemolysin secretion/activation protein</fullName>
    </submittedName>
</protein>
<dbReference type="Pfam" id="PF08479">
    <property type="entry name" value="POTRA_2"/>
    <property type="match status" value="1"/>
</dbReference>
<evidence type="ECO:0000313" key="7">
    <source>
        <dbReference type="EMBL" id="MBE8718148.1"/>
    </source>
</evidence>
<dbReference type="GO" id="GO:0046819">
    <property type="term" value="P:protein secretion by the type V secretion system"/>
    <property type="evidence" value="ECO:0007669"/>
    <property type="project" value="TreeGrafter"/>
</dbReference>
<evidence type="ECO:0000259" key="6">
    <source>
        <dbReference type="Pfam" id="PF08479"/>
    </source>
</evidence>
<evidence type="ECO:0000313" key="8">
    <source>
        <dbReference type="Proteomes" id="UP000652567"/>
    </source>
</evidence>
<comment type="caution">
    <text evidence="7">The sequence shown here is derived from an EMBL/GenBank/DDBJ whole genome shotgun (WGS) entry which is preliminary data.</text>
</comment>
<feature type="chain" id="PRO_5036905187" evidence="4">
    <location>
        <begin position="32"/>
        <end position="564"/>
    </location>
</feature>
<dbReference type="InterPro" id="IPR013686">
    <property type="entry name" value="Polypept-transport_assoc_ShlB"/>
</dbReference>
<evidence type="ECO:0000256" key="2">
    <source>
        <dbReference type="ARBA" id="ARBA00022692"/>
    </source>
</evidence>
<name>A0A928V3L0_9GAMM</name>
<evidence type="ECO:0000256" key="3">
    <source>
        <dbReference type="ARBA" id="ARBA00023237"/>
    </source>
</evidence>
<dbReference type="GO" id="GO:0008320">
    <property type="term" value="F:protein transmembrane transporter activity"/>
    <property type="evidence" value="ECO:0007669"/>
    <property type="project" value="TreeGrafter"/>
</dbReference>
<keyword evidence="8" id="KW-1185">Reference proteome</keyword>
<evidence type="ECO:0000259" key="5">
    <source>
        <dbReference type="Pfam" id="PF03865"/>
    </source>
</evidence>
<feature type="domain" description="Haemolysin activator HlyB C-terminal" evidence="5">
    <location>
        <begin position="217"/>
        <end position="526"/>
    </location>
</feature>
<gene>
    <name evidence="7" type="ORF">C4F51_13220</name>
</gene>
<proteinExistence type="predicted"/>
<feature type="signal peptide" evidence="4">
    <location>
        <begin position="1"/>
        <end position="31"/>
    </location>
</feature>
<feature type="domain" description="Polypeptide-transport-associated ShlB-type" evidence="6">
    <location>
        <begin position="82"/>
        <end position="155"/>
    </location>
</feature>
<dbReference type="InterPro" id="IPR005565">
    <property type="entry name" value="Hemolysn_activator_HlyB_C"/>
</dbReference>
<sequence length="564" mass="61601">MLNNKNVLFGLFLNRYTLVSALVLQGAMAHAQVVVPDSGSILRDIQSTPAFEAGAENQSEVTLPADKAPAVNADDGGLAILVERFAVTGNSAFSSDVLVGLVADLQGKTLTLAQLEEAASRITLHYREQGYFLSRAYLPQQDVSGGVITIAVLEGRLGEVRLENTSRVKDSVIQRPFKKVEAGQLVTAEPLETPLLHLSDITGARSSTTLAPGSQAGTTDLIIKSEPAPLVSGTVELDNFGNRYTGEYRLGASVRVNNPTGYGDRLDLRALASDEEQIFFRAQYAIPVGPWATEIGGAWSDMDYELGDQFADIGATGNAQIATAFVRQNFVRTRAFNLEAQLQYDRKDLEDKIKTFGSLSDKDSELYTLTVSGDLRDNLWGGGITRASLAYTHGELQINSFLDKVIDSITARTDGSFYRWTPSIMRLQNLGGKWSLHAQVHGQFASKNLDSSEKLSLGGAYAVRGFPQGEASGDQGWIANLELRYDINRAWQVFGLLDHGDLKRNKNRWSNAENTIDLSAAGLGARWRHDSFYVSGTIATPVDSRDSAIDNRDPRAWVQAIWQF</sequence>
<keyword evidence="3" id="KW-0998">Cell outer membrane</keyword>
<dbReference type="RefSeq" id="WP_193910478.1">
    <property type="nucleotide sequence ID" value="NZ_PRDL01000001.1"/>
</dbReference>
<dbReference type="EMBL" id="PRDL01000001">
    <property type="protein sequence ID" value="MBE8718148.1"/>
    <property type="molecule type" value="Genomic_DNA"/>
</dbReference>
<keyword evidence="2" id="KW-0812">Transmembrane</keyword>
<dbReference type="Pfam" id="PF03865">
    <property type="entry name" value="ShlB"/>
    <property type="match status" value="1"/>
</dbReference>
<dbReference type="GO" id="GO:0098046">
    <property type="term" value="C:type V protein secretion system complex"/>
    <property type="evidence" value="ECO:0007669"/>
    <property type="project" value="TreeGrafter"/>
</dbReference>
<evidence type="ECO:0000256" key="4">
    <source>
        <dbReference type="SAM" id="SignalP"/>
    </source>
</evidence>
<dbReference type="AlphaFoldDB" id="A0A928V3L0"/>
<dbReference type="Gene3D" id="3.10.20.310">
    <property type="entry name" value="membrane protein fhac"/>
    <property type="match status" value="1"/>
</dbReference>
<dbReference type="Proteomes" id="UP000652567">
    <property type="component" value="Unassembled WGS sequence"/>
</dbReference>
<dbReference type="PANTHER" id="PTHR34597:SF1">
    <property type="entry name" value="HEME_HEMOPEXIN TRANSPORTER PROTEIN HUXB"/>
    <property type="match status" value="1"/>
</dbReference>
<evidence type="ECO:0000256" key="1">
    <source>
        <dbReference type="ARBA" id="ARBA00022452"/>
    </source>
</evidence>
<organism evidence="7 8">
    <name type="scientific">Cellvibrio polysaccharolyticus</name>
    <dbReference type="NCBI Taxonomy" id="2082724"/>
    <lineage>
        <taxon>Bacteria</taxon>
        <taxon>Pseudomonadati</taxon>
        <taxon>Pseudomonadota</taxon>
        <taxon>Gammaproteobacteria</taxon>
        <taxon>Cellvibrionales</taxon>
        <taxon>Cellvibrionaceae</taxon>
        <taxon>Cellvibrio</taxon>
    </lineage>
</organism>